<keyword evidence="6" id="KW-0694">RNA-binding</keyword>
<accession>A0AA43P6C0</accession>
<name>A0AA43P6C0_9BIFI</name>
<evidence type="ECO:0000313" key="8">
    <source>
        <dbReference type="EMBL" id="MDH7889164.1"/>
    </source>
</evidence>
<keyword evidence="4" id="KW-0255">Endonuclease</keyword>
<sequence length="65" mass="7506">MRFKQVEKRILADGWQYYSQAGSHCQYIHPTKKGKVTIPKHNGDIPPIVVKSIWKQAGINEKKTK</sequence>
<dbReference type="Pfam" id="PF07927">
    <property type="entry name" value="HicA_toxin"/>
    <property type="match status" value="1"/>
</dbReference>
<dbReference type="GO" id="GO:0004519">
    <property type="term" value="F:endonuclease activity"/>
    <property type="evidence" value="ECO:0007669"/>
    <property type="project" value="UniProtKB-KW"/>
</dbReference>
<evidence type="ECO:0000313" key="9">
    <source>
        <dbReference type="Proteomes" id="UP001161916"/>
    </source>
</evidence>
<dbReference type="GO" id="GO:0003729">
    <property type="term" value="F:mRNA binding"/>
    <property type="evidence" value="ECO:0007669"/>
    <property type="project" value="InterPro"/>
</dbReference>
<dbReference type="EMBL" id="JAOPMH010000001">
    <property type="protein sequence ID" value="MDH7889164.1"/>
    <property type="molecule type" value="Genomic_DNA"/>
</dbReference>
<evidence type="ECO:0000256" key="4">
    <source>
        <dbReference type="ARBA" id="ARBA00022759"/>
    </source>
</evidence>
<organism evidence="8 9">
    <name type="scientific">Bifidobacterium catenulatum subsp. kashiwanohense</name>
    <dbReference type="NCBI Taxonomy" id="630129"/>
    <lineage>
        <taxon>Bacteria</taxon>
        <taxon>Bacillati</taxon>
        <taxon>Actinomycetota</taxon>
        <taxon>Actinomycetes</taxon>
        <taxon>Bifidobacteriales</taxon>
        <taxon>Bifidobacteriaceae</taxon>
        <taxon>Bifidobacterium</taxon>
    </lineage>
</organism>
<reference evidence="8" key="1">
    <citation type="submission" date="2022-09" db="EMBL/GenBank/DDBJ databases">
        <authorList>
            <person name="Orihara K."/>
        </authorList>
    </citation>
    <scope>NUCLEOTIDE SEQUENCE</scope>
    <source>
        <strain evidence="8">YIT 13062</strain>
    </source>
</reference>
<keyword evidence="2" id="KW-1277">Toxin-antitoxin system</keyword>
<evidence type="ECO:0000256" key="3">
    <source>
        <dbReference type="ARBA" id="ARBA00022722"/>
    </source>
</evidence>
<evidence type="ECO:0000256" key="2">
    <source>
        <dbReference type="ARBA" id="ARBA00022649"/>
    </source>
</evidence>
<gene>
    <name evidence="8" type="ORF">OB951_00810</name>
</gene>
<dbReference type="InterPro" id="IPR038570">
    <property type="entry name" value="HicA_sf"/>
</dbReference>
<keyword evidence="7" id="KW-0346">Stress response</keyword>
<evidence type="ECO:0000256" key="7">
    <source>
        <dbReference type="ARBA" id="ARBA00023016"/>
    </source>
</evidence>
<reference evidence="8" key="2">
    <citation type="journal article" date="2023" name="Gut Microbes">
        <title>Characterization of Bifidobacterium kashiwanohense that utilizes both milk- and plant-derived oligosaccharides.</title>
        <authorList>
            <person name="Orihara K."/>
            <person name="Yahagi K."/>
            <person name="Saito Y."/>
            <person name="Watanabe Y."/>
            <person name="Sasai T."/>
            <person name="Hara T."/>
            <person name="Tsukuda N."/>
            <person name="Oki K."/>
            <person name="Fujimoto J."/>
            <person name="Matsuki T."/>
        </authorList>
    </citation>
    <scope>NUCLEOTIDE SEQUENCE</scope>
    <source>
        <strain evidence="8">YIT 13062</strain>
    </source>
</reference>
<dbReference type="Proteomes" id="UP001161916">
    <property type="component" value="Unassembled WGS sequence"/>
</dbReference>
<proteinExistence type="inferred from homology"/>
<evidence type="ECO:0000256" key="1">
    <source>
        <dbReference type="ARBA" id="ARBA00006620"/>
    </source>
</evidence>
<protein>
    <submittedName>
        <fullName evidence="8">Type II toxin-antitoxin system HicA family toxin</fullName>
    </submittedName>
</protein>
<dbReference type="Gene3D" id="3.30.920.30">
    <property type="entry name" value="Hypothetical protein"/>
    <property type="match status" value="1"/>
</dbReference>
<dbReference type="GO" id="GO:0016787">
    <property type="term" value="F:hydrolase activity"/>
    <property type="evidence" value="ECO:0007669"/>
    <property type="project" value="UniProtKB-KW"/>
</dbReference>
<evidence type="ECO:0000256" key="5">
    <source>
        <dbReference type="ARBA" id="ARBA00022801"/>
    </source>
</evidence>
<keyword evidence="3" id="KW-0540">Nuclease</keyword>
<dbReference type="AlphaFoldDB" id="A0AA43P6C0"/>
<comment type="similarity">
    <text evidence="1">Belongs to the HicA mRNA interferase family.</text>
</comment>
<evidence type="ECO:0000256" key="6">
    <source>
        <dbReference type="ARBA" id="ARBA00022884"/>
    </source>
</evidence>
<dbReference type="RefSeq" id="WP_281105357.1">
    <property type="nucleotide sequence ID" value="NZ_JAOPMH010000001.1"/>
</dbReference>
<keyword evidence="5" id="KW-0378">Hydrolase</keyword>
<dbReference type="InterPro" id="IPR012933">
    <property type="entry name" value="HicA_mRNA_interferase"/>
</dbReference>
<dbReference type="SUPFAM" id="SSF54786">
    <property type="entry name" value="YcfA/nrd intein domain"/>
    <property type="match status" value="1"/>
</dbReference>
<comment type="caution">
    <text evidence="8">The sequence shown here is derived from an EMBL/GenBank/DDBJ whole genome shotgun (WGS) entry which is preliminary data.</text>
</comment>